<dbReference type="InterPro" id="IPR050802">
    <property type="entry name" value="EF-GSTs"/>
</dbReference>
<dbReference type="Gene3D" id="1.20.1050.10">
    <property type="match status" value="1"/>
</dbReference>
<evidence type="ECO:0000313" key="3">
    <source>
        <dbReference type="EMBL" id="RCS73281.1"/>
    </source>
</evidence>
<dbReference type="Pfam" id="PF00043">
    <property type="entry name" value="GST_C"/>
    <property type="match status" value="1"/>
</dbReference>
<dbReference type="SUPFAM" id="SSF47616">
    <property type="entry name" value="GST C-terminal domain-like"/>
    <property type="match status" value="1"/>
</dbReference>
<proteinExistence type="predicted"/>
<sequence length="203" mass="23285">MKIYEFAANPSSRRVGIFLKELGVEVDRVQLNVREGENLTPEYQEKSVNGKVPMLELDDGTCISETIAICRFFAEQHNDTSLFGTTPAEKGLVEMWQRIVEFDGLYAGFQAFRNLSGVYSDRERCVPEWGEESKRRVQEFLPKLDKQLTHNEYVAGEKLSIADITGFLFVGIICEKALEIKALTMYPHIQAWHEKLSERPTFQ</sequence>
<gene>
    <name evidence="3" type="ORF">CIK83_06420</name>
</gene>
<dbReference type="InterPro" id="IPR010987">
    <property type="entry name" value="Glutathione-S-Trfase_C-like"/>
</dbReference>
<dbReference type="SUPFAM" id="SSF52833">
    <property type="entry name" value="Thioredoxin-like"/>
    <property type="match status" value="1"/>
</dbReference>
<dbReference type="SFLD" id="SFLDG00358">
    <property type="entry name" value="Main_(cytGST)"/>
    <property type="match status" value="1"/>
</dbReference>
<keyword evidence="3" id="KW-0808">Transferase</keyword>
<dbReference type="OrthoDB" id="9803562at2"/>
<dbReference type="InterPro" id="IPR034345">
    <property type="entry name" value="Gtt2-like_N"/>
</dbReference>
<reference evidence="3 4" key="1">
    <citation type="journal article" date="2017" name="Elife">
        <title>Extensive horizontal gene transfer in cheese-associated bacteria.</title>
        <authorList>
            <person name="Bonham K.S."/>
            <person name="Wolfe B.E."/>
            <person name="Dutton R.J."/>
        </authorList>
    </citation>
    <scope>NUCLEOTIDE SEQUENCE [LARGE SCALE GENOMIC DNA]</scope>
    <source>
        <strain evidence="3 4">JB196</strain>
    </source>
</reference>
<dbReference type="InterPro" id="IPR036249">
    <property type="entry name" value="Thioredoxin-like_sf"/>
</dbReference>
<dbReference type="Pfam" id="PF13409">
    <property type="entry name" value="GST_N_2"/>
    <property type="match status" value="1"/>
</dbReference>
<dbReference type="CDD" id="cd03051">
    <property type="entry name" value="GST_N_GTT2_like"/>
    <property type="match status" value="1"/>
</dbReference>
<feature type="domain" description="GST C-terminal" evidence="2">
    <location>
        <begin position="86"/>
        <end position="203"/>
    </location>
</feature>
<dbReference type="Gene3D" id="3.40.30.10">
    <property type="entry name" value="Glutaredoxin"/>
    <property type="match status" value="1"/>
</dbReference>
<keyword evidence="4" id="KW-1185">Reference proteome</keyword>
<dbReference type="InterPro" id="IPR004046">
    <property type="entry name" value="GST_C"/>
</dbReference>
<name>A0A368LN98_9VIBR</name>
<dbReference type="AlphaFoldDB" id="A0A368LN98"/>
<dbReference type="InterPro" id="IPR040079">
    <property type="entry name" value="Glutathione_S-Trfase"/>
</dbReference>
<dbReference type="SFLD" id="SFLDS00019">
    <property type="entry name" value="Glutathione_Transferase_(cytos"/>
    <property type="match status" value="1"/>
</dbReference>
<dbReference type="GO" id="GO:0016740">
    <property type="term" value="F:transferase activity"/>
    <property type="evidence" value="ECO:0007669"/>
    <property type="project" value="UniProtKB-KW"/>
</dbReference>
<evidence type="ECO:0000313" key="4">
    <source>
        <dbReference type="Proteomes" id="UP000252479"/>
    </source>
</evidence>
<dbReference type="InterPro" id="IPR036282">
    <property type="entry name" value="Glutathione-S-Trfase_C_sf"/>
</dbReference>
<organism evidence="3 4">
    <name type="scientific">Vibrio casei</name>
    <dbReference type="NCBI Taxonomy" id="673372"/>
    <lineage>
        <taxon>Bacteria</taxon>
        <taxon>Pseudomonadati</taxon>
        <taxon>Pseudomonadota</taxon>
        <taxon>Gammaproteobacteria</taxon>
        <taxon>Vibrionales</taxon>
        <taxon>Vibrionaceae</taxon>
        <taxon>Vibrio</taxon>
    </lineage>
</organism>
<accession>A0A368LN98</accession>
<dbReference type="PANTHER" id="PTHR43986:SF1">
    <property type="entry name" value="ELONGATION FACTOR 1-GAMMA"/>
    <property type="match status" value="1"/>
</dbReference>
<protein>
    <submittedName>
        <fullName evidence="3">Glutathione S-transferase</fullName>
    </submittedName>
</protein>
<dbReference type="InterPro" id="IPR004045">
    <property type="entry name" value="Glutathione_S-Trfase_N"/>
</dbReference>
<comment type="caution">
    <text evidence="3">The sequence shown here is derived from an EMBL/GenBank/DDBJ whole genome shotgun (WGS) entry which is preliminary data.</text>
</comment>
<dbReference type="PROSITE" id="PS50405">
    <property type="entry name" value="GST_CTER"/>
    <property type="match status" value="1"/>
</dbReference>
<dbReference type="PANTHER" id="PTHR43986">
    <property type="entry name" value="ELONGATION FACTOR 1-GAMMA"/>
    <property type="match status" value="1"/>
</dbReference>
<dbReference type="PROSITE" id="PS50404">
    <property type="entry name" value="GST_NTER"/>
    <property type="match status" value="1"/>
</dbReference>
<dbReference type="GeneID" id="303188547"/>
<dbReference type="EMBL" id="QPGL01000001">
    <property type="protein sequence ID" value="RCS73281.1"/>
    <property type="molecule type" value="Genomic_DNA"/>
</dbReference>
<dbReference type="GO" id="GO:0005737">
    <property type="term" value="C:cytoplasm"/>
    <property type="evidence" value="ECO:0007669"/>
    <property type="project" value="TreeGrafter"/>
</dbReference>
<evidence type="ECO:0000259" key="2">
    <source>
        <dbReference type="PROSITE" id="PS50405"/>
    </source>
</evidence>
<dbReference type="GO" id="GO:0006414">
    <property type="term" value="P:translational elongation"/>
    <property type="evidence" value="ECO:0007669"/>
    <property type="project" value="TreeGrafter"/>
</dbReference>
<dbReference type="RefSeq" id="WP_086958351.1">
    <property type="nucleotide sequence ID" value="NZ_AP018680.1"/>
</dbReference>
<evidence type="ECO:0000259" key="1">
    <source>
        <dbReference type="PROSITE" id="PS50404"/>
    </source>
</evidence>
<dbReference type="Proteomes" id="UP000252479">
    <property type="component" value="Unassembled WGS sequence"/>
</dbReference>
<feature type="domain" description="GST N-terminal" evidence="1">
    <location>
        <begin position="1"/>
        <end position="81"/>
    </location>
</feature>